<accession>A0A106NTT6</accession>
<dbReference type="AlphaFoldDB" id="A0A106NTT6"/>
<dbReference type="Pfam" id="PF00550">
    <property type="entry name" value="PP-binding"/>
    <property type="match status" value="1"/>
</dbReference>
<dbReference type="STRING" id="1503054.WT74_20285"/>
<feature type="domain" description="Carrier" evidence="1">
    <location>
        <begin position="60"/>
        <end position="113"/>
    </location>
</feature>
<comment type="caution">
    <text evidence="2">The sequence shown here is derived from an EMBL/GenBank/DDBJ whole genome shotgun (WGS) entry which is preliminary data.</text>
</comment>
<protein>
    <recommendedName>
        <fullName evidence="1">Carrier domain-containing protein</fullName>
    </recommendedName>
</protein>
<gene>
    <name evidence="2" type="ORF">WT44_29985</name>
</gene>
<evidence type="ECO:0000259" key="1">
    <source>
        <dbReference type="Pfam" id="PF00550"/>
    </source>
</evidence>
<evidence type="ECO:0000313" key="2">
    <source>
        <dbReference type="EMBL" id="KWA53085.1"/>
    </source>
</evidence>
<dbReference type="Gene3D" id="1.10.1200.10">
    <property type="entry name" value="ACP-like"/>
    <property type="match status" value="1"/>
</dbReference>
<evidence type="ECO:0000313" key="3">
    <source>
        <dbReference type="Proteomes" id="UP000068603"/>
    </source>
</evidence>
<dbReference type="SUPFAM" id="SSF47336">
    <property type="entry name" value="ACP-like"/>
    <property type="match status" value="1"/>
</dbReference>
<dbReference type="InterPro" id="IPR009081">
    <property type="entry name" value="PP-bd_ACP"/>
</dbReference>
<dbReference type="EMBL" id="LPHB01000086">
    <property type="protein sequence ID" value="KWA53085.1"/>
    <property type="molecule type" value="Genomic_DNA"/>
</dbReference>
<dbReference type="InterPro" id="IPR036736">
    <property type="entry name" value="ACP-like_sf"/>
</dbReference>
<sequence length="136" mass="14123">MLAAPGHRAQPGRGRAARVMFPISTNPTTNKDCSVDAQSLIPEPAVASQPLRAQLLAEWRATLAATLHVAPDALDADLPLVDAGFTSVELIDLVVRCQLQHAIAFPPERLVGLSLASLVDGIVDALAAGEAGKDAS</sequence>
<organism evidence="2">
    <name type="scientific">Burkholderia stagnalis</name>
    <dbReference type="NCBI Taxonomy" id="1503054"/>
    <lineage>
        <taxon>Bacteria</taxon>
        <taxon>Pseudomonadati</taxon>
        <taxon>Pseudomonadota</taxon>
        <taxon>Betaproteobacteria</taxon>
        <taxon>Burkholderiales</taxon>
        <taxon>Burkholderiaceae</taxon>
        <taxon>Burkholderia</taxon>
        <taxon>Burkholderia cepacia complex</taxon>
    </lineage>
</organism>
<proteinExistence type="predicted"/>
<reference evidence="2 3" key="1">
    <citation type="submission" date="2015-11" db="EMBL/GenBank/DDBJ databases">
        <title>Expanding the genomic diversity of Burkholderia species for the development of highly accurate diagnostics.</title>
        <authorList>
            <person name="Sahl J."/>
            <person name="Keim P."/>
            <person name="Wagner D."/>
        </authorList>
    </citation>
    <scope>NUCLEOTIDE SEQUENCE [LARGE SCALE GENOMIC DNA]</scope>
    <source>
        <strain evidence="2 3">MSMB1960WGS</strain>
    </source>
</reference>
<name>A0A106NTT6_9BURK</name>
<dbReference type="Proteomes" id="UP000068603">
    <property type="component" value="Unassembled WGS sequence"/>
</dbReference>